<accession>A0A8B6GKY3</accession>
<evidence type="ECO:0000256" key="3">
    <source>
        <dbReference type="ARBA" id="ARBA00022490"/>
    </source>
</evidence>
<organism evidence="9 10">
    <name type="scientific">Mytilus galloprovincialis</name>
    <name type="common">Mediterranean mussel</name>
    <dbReference type="NCBI Taxonomy" id="29158"/>
    <lineage>
        <taxon>Eukaryota</taxon>
        <taxon>Metazoa</taxon>
        <taxon>Spiralia</taxon>
        <taxon>Lophotrochozoa</taxon>
        <taxon>Mollusca</taxon>
        <taxon>Bivalvia</taxon>
        <taxon>Autobranchia</taxon>
        <taxon>Pteriomorphia</taxon>
        <taxon>Mytilida</taxon>
        <taxon>Mytiloidea</taxon>
        <taxon>Mytilidae</taxon>
        <taxon>Mytilinae</taxon>
        <taxon>Mytilus</taxon>
    </lineage>
</organism>
<dbReference type="GO" id="GO:0005509">
    <property type="term" value="F:calcium ion binding"/>
    <property type="evidence" value="ECO:0007669"/>
    <property type="project" value="InterPro"/>
</dbReference>
<dbReference type="EMBL" id="UYJE01008609">
    <property type="protein sequence ID" value="VDI65372.1"/>
    <property type="molecule type" value="Genomic_DNA"/>
</dbReference>
<keyword evidence="4" id="KW-0479">Metal-binding</keyword>
<reference evidence="9" key="1">
    <citation type="submission" date="2018-11" db="EMBL/GenBank/DDBJ databases">
        <authorList>
            <person name="Alioto T."/>
            <person name="Alioto T."/>
        </authorList>
    </citation>
    <scope>NUCLEOTIDE SEQUENCE</scope>
</reference>
<dbReference type="OrthoDB" id="424753at2759"/>
<evidence type="ECO:0000256" key="7">
    <source>
        <dbReference type="ARBA" id="ARBA00023136"/>
    </source>
</evidence>
<dbReference type="Gene3D" id="1.10.238.10">
    <property type="entry name" value="EF-hand"/>
    <property type="match status" value="1"/>
</dbReference>
<dbReference type="InterPro" id="IPR011992">
    <property type="entry name" value="EF-hand-dom_pair"/>
</dbReference>
<dbReference type="PROSITE" id="PS50222">
    <property type="entry name" value="EF_HAND_2"/>
    <property type="match status" value="1"/>
</dbReference>
<dbReference type="Proteomes" id="UP000596742">
    <property type="component" value="Unassembled WGS sequence"/>
</dbReference>
<keyword evidence="6" id="KW-0106">Calcium</keyword>
<dbReference type="PANTHER" id="PTHR46735:SF3">
    <property type="entry name" value="CALPAIN SMALL SUBUNIT 1-RELATED"/>
    <property type="match status" value="1"/>
</dbReference>
<dbReference type="SUPFAM" id="SSF47473">
    <property type="entry name" value="EF-hand"/>
    <property type="match status" value="1"/>
</dbReference>
<name>A0A8B6GKY3_MYTGA</name>
<dbReference type="PANTHER" id="PTHR46735">
    <property type="entry name" value="CALPAIN, SMALL SUBUNIT 1 A-RELATED"/>
    <property type="match status" value="1"/>
</dbReference>
<evidence type="ECO:0000256" key="4">
    <source>
        <dbReference type="ARBA" id="ARBA00022723"/>
    </source>
</evidence>
<keyword evidence="10" id="KW-1185">Reference proteome</keyword>
<evidence type="ECO:0000256" key="5">
    <source>
        <dbReference type="ARBA" id="ARBA00022737"/>
    </source>
</evidence>
<evidence type="ECO:0000313" key="10">
    <source>
        <dbReference type="Proteomes" id="UP000596742"/>
    </source>
</evidence>
<keyword evidence="3" id="KW-0963">Cytoplasm</keyword>
<feature type="domain" description="EF-hand" evidence="8">
    <location>
        <begin position="17"/>
        <end position="52"/>
    </location>
</feature>
<feature type="non-terminal residue" evidence="9">
    <location>
        <position position="1"/>
    </location>
</feature>
<dbReference type="GO" id="GO:0012505">
    <property type="term" value="C:endomembrane system"/>
    <property type="evidence" value="ECO:0007669"/>
    <property type="project" value="UniProtKB-SubCell"/>
</dbReference>
<gene>
    <name evidence="9" type="ORF">MGAL_10B033865</name>
</gene>
<sequence length="119" mass="13987">RNRSGALNFDEVVKGWNEIKAYKRIFEQFDKDGTASVDTYELSKVFRALDFTVNRQVLTAIVRRYGNRNNKIRLTDFLIVIFKLTLMFELFKEQQLKTGGDNDAASFTLNEYLDYTMYC</sequence>
<keyword evidence="5" id="KW-0677">Repeat</keyword>
<evidence type="ECO:0000256" key="1">
    <source>
        <dbReference type="ARBA" id="ARBA00004308"/>
    </source>
</evidence>
<comment type="subcellular location">
    <subcellularLocation>
        <location evidence="2">Cytoplasm</location>
    </subcellularLocation>
    <subcellularLocation>
        <location evidence="1">Endomembrane system</location>
    </subcellularLocation>
</comment>
<evidence type="ECO:0000256" key="2">
    <source>
        <dbReference type="ARBA" id="ARBA00004496"/>
    </source>
</evidence>
<dbReference type="AlphaFoldDB" id="A0A8B6GKY3"/>
<evidence type="ECO:0000313" key="9">
    <source>
        <dbReference type="EMBL" id="VDI65372.1"/>
    </source>
</evidence>
<dbReference type="InterPro" id="IPR002048">
    <property type="entry name" value="EF_hand_dom"/>
</dbReference>
<proteinExistence type="predicted"/>
<dbReference type="GO" id="GO:0005737">
    <property type="term" value="C:cytoplasm"/>
    <property type="evidence" value="ECO:0007669"/>
    <property type="project" value="UniProtKB-SubCell"/>
</dbReference>
<comment type="caution">
    <text evidence="9">The sequence shown here is derived from an EMBL/GenBank/DDBJ whole genome shotgun (WGS) entry which is preliminary data.</text>
</comment>
<protein>
    <submittedName>
        <fullName evidence="9">Calpain, small subunit 1</fullName>
    </submittedName>
</protein>
<evidence type="ECO:0000256" key="6">
    <source>
        <dbReference type="ARBA" id="ARBA00022837"/>
    </source>
</evidence>
<keyword evidence="7" id="KW-0472">Membrane</keyword>
<evidence type="ECO:0000259" key="8">
    <source>
        <dbReference type="PROSITE" id="PS50222"/>
    </source>
</evidence>